<evidence type="ECO:0000313" key="2">
    <source>
        <dbReference type="EMBL" id="GGB56055.1"/>
    </source>
</evidence>
<dbReference type="Proteomes" id="UP000628854">
    <property type="component" value="Unassembled WGS sequence"/>
</dbReference>
<dbReference type="Gene3D" id="3.90.226.10">
    <property type="entry name" value="2-enoyl-CoA Hydratase, Chain A, domain 1"/>
    <property type="match status" value="1"/>
</dbReference>
<dbReference type="InterPro" id="IPR001753">
    <property type="entry name" value="Enoyl-CoA_hydra/iso"/>
</dbReference>
<dbReference type="SUPFAM" id="SSF52096">
    <property type="entry name" value="ClpP/crotonase"/>
    <property type="match status" value="1"/>
</dbReference>
<evidence type="ECO:0000313" key="3">
    <source>
        <dbReference type="Proteomes" id="UP000628854"/>
    </source>
</evidence>
<accession>A0ABQ1IYY2</accession>
<dbReference type="PANTHER" id="PTHR43684">
    <property type="match status" value="1"/>
</dbReference>
<reference evidence="3" key="1">
    <citation type="journal article" date="2019" name="Int. J. Syst. Evol. Microbiol.">
        <title>The Global Catalogue of Microorganisms (GCM) 10K type strain sequencing project: providing services to taxonomists for standard genome sequencing and annotation.</title>
        <authorList>
            <consortium name="The Broad Institute Genomics Platform"/>
            <consortium name="The Broad Institute Genome Sequencing Center for Infectious Disease"/>
            <person name="Wu L."/>
            <person name="Ma J."/>
        </authorList>
    </citation>
    <scope>NUCLEOTIDE SEQUENCE [LARGE SCALE GENOMIC DNA]</scope>
    <source>
        <strain evidence="3">CGMCC 1.15928</strain>
    </source>
</reference>
<protein>
    <submittedName>
        <fullName evidence="2">Enoyl-CoA hydratase</fullName>
    </submittedName>
</protein>
<proteinExistence type="inferred from homology"/>
<dbReference type="RefSeq" id="WP_084394147.1">
    <property type="nucleotide sequence ID" value="NZ_BMKF01000001.1"/>
</dbReference>
<keyword evidence="3" id="KW-1185">Reference proteome</keyword>
<dbReference type="CDD" id="cd06558">
    <property type="entry name" value="crotonase-like"/>
    <property type="match status" value="1"/>
</dbReference>
<dbReference type="InterPro" id="IPR014748">
    <property type="entry name" value="Enoyl-CoA_hydra_C"/>
</dbReference>
<evidence type="ECO:0000256" key="1">
    <source>
        <dbReference type="ARBA" id="ARBA00005254"/>
    </source>
</evidence>
<dbReference type="EMBL" id="BMKF01000001">
    <property type="protein sequence ID" value="GGB56055.1"/>
    <property type="molecule type" value="Genomic_DNA"/>
</dbReference>
<dbReference type="NCBIfam" id="NF006109">
    <property type="entry name" value="PRK08260.1"/>
    <property type="match status" value="1"/>
</dbReference>
<dbReference type="Pfam" id="PF00378">
    <property type="entry name" value="ECH_1"/>
    <property type="match status" value="1"/>
</dbReference>
<dbReference type="PANTHER" id="PTHR43684:SF4">
    <property type="entry name" value="ENOYL-COA HYDRATASE_ISOMERASE FAMILY PROTEIN (AFU_ORTHOLOGUE AFUA_1G01890)"/>
    <property type="match status" value="1"/>
</dbReference>
<comment type="caution">
    <text evidence="2">The sequence shown here is derived from an EMBL/GenBank/DDBJ whole genome shotgun (WGS) entry which is preliminary data.</text>
</comment>
<dbReference type="Gene3D" id="1.10.12.10">
    <property type="entry name" value="Lyase 2-enoyl-coa Hydratase, Chain A, domain 2"/>
    <property type="match status" value="1"/>
</dbReference>
<dbReference type="InterPro" id="IPR029045">
    <property type="entry name" value="ClpP/crotonase-like_dom_sf"/>
</dbReference>
<name>A0ABQ1IYY2_9PROT</name>
<dbReference type="InterPro" id="IPR051053">
    <property type="entry name" value="ECH/Chromodomain_protein"/>
</dbReference>
<organism evidence="2 3">
    <name type="scientific">Henriciella pelagia</name>
    <dbReference type="NCBI Taxonomy" id="1977912"/>
    <lineage>
        <taxon>Bacteria</taxon>
        <taxon>Pseudomonadati</taxon>
        <taxon>Pseudomonadota</taxon>
        <taxon>Alphaproteobacteria</taxon>
        <taxon>Hyphomonadales</taxon>
        <taxon>Hyphomonadaceae</taxon>
        <taxon>Henriciella</taxon>
    </lineage>
</organism>
<gene>
    <name evidence="2" type="ORF">GCM10011503_00460</name>
</gene>
<comment type="similarity">
    <text evidence="1">Belongs to the enoyl-CoA hydratase/isomerase family.</text>
</comment>
<sequence length="304" mass="33427">MTATTLAQFDEIKLEKEDGIATLTLYRPDNMNAFTGKMMQEMIKAFDITDADDDVKVVIVTGHGERAFCAGADLSSGAKTFDYDARANDGEAGRSEKVDIQRDGGGRVTLRIFESLKPVIGAINGAAVGIGVTMQLPMDIRIASDNARFGFVFNRRGINPEAASSWFLPRLVGISQALEWCYTGRVFPAAEALAGKLVSEVVPQADLMKRAKEVAREIADNTAPVSNALTRQMMWRMLGAGHPMDAHIVDSAAIYERGRSPDAKEGVMSFLEKRPANYTVSVSEGMPTFFPWWEEEEFEWISKV</sequence>